<dbReference type="CDD" id="cd03768">
    <property type="entry name" value="SR_ResInv"/>
    <property type="match status" value="1"/>
</dbReference>
<dbReference type="InterPro" id="IPR006119">
    <property type="entry name" value="Resolv_N"/>
</dbReference>
<dbReference type="SUPFAM" id="SSF53041">
    <property type="entry name" value="Resolvase-like"/>
    <property type="match status" value="1"/>
</dbReference>
<keyword evidence="1" id="KW-0229">DNA integration</keyword>
<accession>A0ABT4J6I0</accession>
<dbReference type="InterPro" id="IPR036162">
    <property type="entry name" value="Resolvase-like_N_sf"/>
</dbReference>
<keyword evidence="3" id="KW-0233">DNA recombination</keyword>
<evidence type="ECO:0000256" key="3">
    <source>
        <dbReference type="ARBA" id="ARBA00023172"/>
    </source>
</evidence>
<dbReference type="PROSITE" id="PS51736">
    <property type="entry name" value="RECOMBINASES_3"/>
    <property type="match status" value="1"/>
</dbReference>
<reference evidence="6" key="1">
    <citation type="submission" date="2022-12" db="EMBL/GenBank/DDBJ databases">
        <title>Paracoccus sp. EF6 isolated from a lake water.</title>
        <authorList>
            <person name="Liu H."/>
        </authorList>
    </citation>
    <scope>NUCLEOTIDE SEQUENCE</scope>
    <source>
        <strain evidence="6">EF6</strain>
    </source>
</reference>
<dbReference type="RefSeq" id="WP_268942779.1">
    <property type="nucleotide sequence ID" value="NZ_JAPTYD010000021.1"/>
</dbReference>
<dbReference type="Pfam" id="PF00239">
    <property type="entry name" value="Resolvase"/>
    <property type="match status" value="1"/>
</dbReference>
<dbReference type="PANTHER" id="PTHR30461">
    <property type="entry name" value="DNA-INVERTASE FROM LAMBDOID PROPHAGE"/>
    <property type="match status" value="1"/>
</dbReference>
<evidence type="ECO:0000313" key="7">
    <source>
        <dbReference type="Proteomes" id="UP001149822"/>
    </source>
</evidence>
<dbReference type="Proteomes" id="UP001149822">
    <property type="component" value="Unassembled WGS sequence"/>
</dbReference>
<evidence type="ECO:0000256" key="1">
    <source>
        <dbReference type="ARBA" id="ARBA00022908"/>
    </source>
</evidence>
<evidence type="ECO:0000256" key="2">
    <source>
        <dbReference type="ARBA" id="ARBA00023125"/>
    </source>
</evidence>
<proteinExistence type="predicted"/>
<dbReference type="InterPro" id="IPR050639">
    <property type="entry name" value="SSR_resolvase"/>
</dbReference>
<dbReference type="PANTHER" id="PTHR30461:SF2">
    <property type="entry name" value="SERINE RECOMBINASE PINE-RELATED"/>
    <property type="match status" value="1"/>
</dbReference>
<dbReference type="Gene3D" id="3.40.50.1390">
    <property type="entry name" value="Resolvase, N-terminal catalytic domain"/>
    <property type="match status" value="1"/>
</dbReference>
<comment type="caution">
    <text evidence="6">The sequence shown here is derived from an EMBL/GenBank/DDBJ whole genome shotgun (WGS) entry which is preliminary data.</text>
</comment>
<organism evidence="6 7">
    <name type="scientific">Paracoccus benzoatiresistens</name>
    <dbReference type="NCBI Taxonomy" id="2997341"/>
    <lineage>
        <taxon>Bacteria</taxon>
        <taxon>Pseudomonadati</taxon>
        <taxon>Pseudomonadota</taxon>
        <taxon>Alphaproteobacteria</taxon>
        <taxon>Rhodobacterales</taxon>
        <taxon>Paracoccaceae</taxon>
        <taxon>Paracoccus</taxon>
    </lineage>
</organism>
<sequence length="297" mass="33184">MALIGYARVSTLEQTLDPQLRELRAVGCDIIHEEQASGADRTRPALGRLLATIKPGDTLVVVRLDRLARSLVHLLQVIDLLKAKGAHFRSLGDPIDTTTPQGTFSLQVMGAVAELERALIRERTKAGLRSARAQGRIGGNPALRAGDREALRKLRLARDETYARKLEGTAETWVPLVRRHRPDMPWDDLTRLLNARTGRDSPDWTVERLKRATKRYVRDGLLPATVLDRAPRRDPDDRLLAIVAGMRHADPDLTLAGIATRLEQMRERTPRGNTKWYPSTVRMLLQRAEKLGMAAGS</sequence>
<dbReference type="PROSITE" id="PS00398">
    <property type="entry name" value="RECOMBINASES_2"/>
    <property type="match status" value="1"/>
</dbReference>
<dbReference type="EMBL" id="JAPTYD010000021">
    <property type="protein sequence ID" value="MCZ0962734.1"/>
    <property type="molecule type" value="Genomic_DNA"/>
</dbReference>
<feature type="active site" description="O-(5'-phospho-DNA)-serine intermediate" evidence="4">
    <location>
        <position position="10"/>
    </location>
</feature>
<dbReference type="PROSITE" id="PS00397">
    <property type="entry name" value="RECOMBINASES_1"/>
    <property type="match status" value="1"/>
</dbReference>
<evidence type="ECO:0000313" key="6">
    <source>
        <dbReference type="EMBL" id="MCZ0962734.1"/>
    </source>
</evidence>
<evidence type="ECO:0000259" key="5">
    <source>
        <dbReference type="PROSITE" id="PS51736"/>
    </source>
</evidence>
<feature type="domain" description="Resolvase/invertase-type recombinase catalytic" evidence="5">
    <location>
        <begin position="2"/>
        <end position="135"/>
    </location>
</feature>
<dbReference type="InterPro" id="IPR006118">
    <property type="entry name" value="Recombinase_CS"/>
</dbReference>
<keyword evidence="7" id="KW-1185">Reference proteome</keyword>
<protein>
    <submittedName>
        <fullName evidence="6">Recombinase family protein</fullName>
    </submittedName>
</protein>
<gene>
    <name evidence="6" type="ORF">OU682_14030</name>
</gene>
<evidence type="ECO:0000256" key="4">
    <source>
        <dbReference type="PROSITE-ProRule" id="PRU10137"/>
    </source>
</evidence>
<dbReference type="SMART" id="SM00857">
    <property type="entry name" value="Resolvase"/>
    <property type="match status" value="1"/>
</dbReference>
<keyword evidence="2" id="KW-0238">DNA-binding</keyword>
<name>A0ABT4J6I0_9RHOB</name>